<accession>A0A0D0EMY7</accession>
<name>A0A0D0EMY7_9BACI</name>
<dbReference type="RefSeq" id="WP_041845161.1">
    <property type="nucleotide sequence ID" value="NZ_CP023704.1"/>
</dbReference>
<feature type="region of interest" description="Disordered" evidence="1">
    <location>
        <begin position="230"/>
        <end position="319"/>
    </location>
</feature>
<evidence type="ECO:0000313" key="2">
    <source>
        <dbReference type="EMBL" id="KIO74115.1"/>
    </source>
</evidence>
<gene>
    <name evidence="2" type="ORF">B4167_0392</name>
</gene>
<proteinExistence type="predicted"/>
<feature type="compositionally biased region" description="Low complexity" evidence="1">
    <location>
        <begin position="282"/>
        <end position="301"/>
    </location>
</feature>
<sequence>MKMTNKIIQAFIFMFLLGLFLQNFYGKEIHAAEPAAQQHSGGFVVSSDKVEGTIDLLGALFGNVNIPDGQIEGLKITKTLNTGGFGNLKLNIESPGPIPVKNLKAKTIDGKMPEFSGLCKPSKLLWICLENVQMTLVSQSVQNISIPNMKVNSCFESECPNLKKMMLQGTDQQERQQKLAELKSLLEANPDSKAKIEAFLPEAYKIEDIKGTDDLFDYLIKLLKGELDHPAQEENNQDESVHENPAENQNTTENIENHAPEEQNNNEPVTPEQEETPNDSQPENPNNEPNNTNNGNTEKNNSLIEPVTMRANQRKQLLI</sequence>
<dbReference type="AlphaFoldDB" id="A0A0D0EMY7"/>
<protein>
    <submittedName>
        <fullName evidence="2">Uncharacterized protein</fullName>
    </submittedName>
</protein>
<comment type="caution">
    <text evidence="2">The sequence shown here is derived from an EMBL/GenBank/DDBJ whole genome shotgun (WGS) entry which is preliminary data.</text>
</comment>
<reference evidence="2 3" key="1">
    <citation type="submission" date="2015-01" db="EMBL/GenBank/DDBJ databases">
        <title>Draft Genome Sequences of Four Bacillus thermoamylovorans Strains, Isolated From Food Products.</title>
        <authorList>
            <person name="Krawcyk A.O."/>
            <person name="Berendsen E.M."/>
            <person name="Eijlander R.T."/>
            <person name="de Jong A."/>
            <person name="Wells-Bennik M."/>
            <person name="Kuipers O.P."/>
        </authorList>
    </citation>
    <scope>NUCLEOTIDE SEQUENCE [LARGE SCALE GENOMIC DNA]</scope>
    <source>
        <strain evidence="2 3">B4167</strain>
    </source>
</reference>
<feature type="compositionally biased region" description="Polar residues" evidence="1">
    <location>
        <begin position="310"/>
        <end position="319"/>
    </location>
</feature>
<dbReference type="KEGG" id="bthv:CQJ30_09370"/>
<dbReference type="Proteomes" id="UP000032076">
    <property type="component" value="Unassembled WGS sequence"/>
</dbReference>
<evidence type="ECO:0000313" key="3">
    <source>
        <dbReference type="Proteomes" id="UP000032076"/>
    </source>
</evidence>
<organism evidence="2 3">
    <name type="scientific">Caldibacillus thermoamylovorans</name>
    <dbReference type="NCBI Taxonomy" id="35841"/>
    <lineage>
        <taxon>Bacteria</taxon>
        <taxon>Bacillati</taxon>
        <taxon>Bacillota</taxon>
        <taxon>Bacilli</taxon>
        <taxon>Bacillales</taxon>
        <taxon>Bacillaceae</taxon>
        <taxon>Caldibacillus</taxon>
    </lineage>
</organism>
<dbReference type="EMBL" id="JXLU01000010">
    <property type="protein sequence ID" value="KIO74115.1"/>
    <property type="molecule type" value="Genomic_DNA"/>
</dbReference>
<evidence type="ECO:0000256" key="1">
    <source>
        <dbReference type="SAM" id="MobiDB-lite"/>
    </source>
</evidence>